<keyword evidence="5" id="KW-1185">Reference proteome</keyword>
<dbReference type="InterPro" id="IPR041698">
    <property type="entry name" value="Methyltransf_25"/>
</dbReference>
<name>A0ABT0QBW8_9FLAO</name>
<dbReference type="GO" id="GO:0032259">
    <property type="term" value="P:methylation"/>
    <property type="evidence" value="ECO:0007669"/>
    <property type="project" value="UniProtKB-KW"/>
</dbReference>
<evidence type="ECO:0000256" key="1">
    <source>
        <dbReference type="ARBA" id="ARBA00022603"/>
    </source>
</evidence>
<dbReference type="PANTHER" id="PTHR43861:SF1">
    <property type="entry name" value="TRANS-ACONITATE 2-METHYLTRANSFERASE"/>
    <property type="match status" value="1"/>
</dbReference>
<keyword evidence="1 4" id="KW-0489">Methyltransferase</keyword>
<sequence>MPSNFDSASKQYDEVFTFSNIGKAQRQRVYNYINPIIGSSKKLNILEVNCGTGEDAILFGGLGHDVIATDISEEMIAVANAKEHPKNVIFKIQDINTLSLGLFDINFDLVFSNFGGLNCLSKEQLSIFIKESSKILNPKGKLVLVIMPKKCLWERFYFSLKGNYKKAKRRNTSENIIVNVDGANVKTWYYNPKDIVSLSEALYKTKKIKPIGLAIPPSYLENSFLAKSPLLYILKGIDRIVNGSFWAKYADHFLIELEKK</sequence>
<dbReference type="RefSeq" id="WP_249972323.1">
    <property type="nucleotide sequence ID" value="NZ_JAMFLZ010000002.1"/>
</dbReference>
<feature type="domain" description="Methyltransferase" evidence="3">
    <location>
        <begin position="45"/>
        <end position="140"/>
    </location>
</feature>
<comment type="caution">
    <text evidence="4">The sequence shown here is derived from an EMBL/GenBank/DDBJ whole genome shotgun (WGS) entry which is preliminary data.</text>
</comment>
<dbReference type="Pfam" id="PF13649">
    <property type="entry name" value="Methyltransf_25"/>
    <property type="match status" value="1"/>
</dbReference>
<dbReference type="CDD" id="cd02440">
    <property type="entry name" value="AdoMet_MTases"/>
    <property type="match status" value="1"/>
</dbReference>
<gene>
    <name evidence="4" type="ORF">M3P09_05435</name>
</gene>
<proteinExistence type="predicted"/>
<protein>
    <submittedName>
        <fullName evidence="4">Class I SAM-dependent methyltransferase</fullName>
    </submittedName>
</protein>
<dbReference type="Gene3D" id="3.40.50.150">
    <property type="entry name" value="Vaccinia Virus protein VP39"/>
    <property type="match status" value="1"/>
</dbReference>
<dbReference type="PANTHER" id="PTHR43861">
    <property type="entry name" value="TRANS-ACONITATE 2-METHYLTRANSFERASE-RELATED"/>
    <property type="match status" value="1"/>
</dbReference>
<dbReference type="SUPFAM" id="SSF53335">
    <property type="entry name" value="S-adenosyl-L-methionine-dependent methyltransferases"/>
    <property type="match status" value="1"/>
</dbReference>
<dbReference type="InterPro" id="IPR029063">
    <property type="entry name" value="SAM-dependent_MTases_sf"/>
</dbReference>
<evidence type="ECO:0000259" key="3">
    <source>
        <dbReference type="Pfam" id="PF13649"/>
    </source>
</evidence>
<keyword evidence="2" id="KW-0808">Transferase</keyword>
<dbReference type="GO" id="GO:0008168">
    <property type="term" value="F:methyltransferase activity"/>
    <property type="evidence" value="ECO:0007669"/>
    <property type="project" value="UniProtKB-KW"/>
</dbReference>
<evidence type="ECO:0000313" key="5">
    <source>
        <dbReference type="Proteomes" id="UP001165381"/>
    </source>
</evidence>
<organism evidence="4 5">
    <name type="scientific">Jejuia spongiicola</name>
    <dbReference type="NCBI Taxonomy" id="2942207"/>
    <lineage>
        <taxon>Bacteria</taxon>
        <taxon>Pseudomonadati</taxon>
        <taxon>Bacteroidota</taxon>
        <taxon>Flavobacteriia</taxon>
        <taxon>Flavobacteriales</taxon>
        <taxon>Flavobacteriaceae</taxon>
        <taxon>Jejuia</taxon>
    </lineage>
</organism>
<evidence type="ECO:0000256" key="2">
    <source>
        <dbReference type="ARBA" id="ARBA00022679"/>
    </source>
</evidence>
<evidence type="ECO:0000313" key="4">
    <source>
        <dbReference type="EMBL" id="MCL6294426.1"/>
    </source>
</evidence>
<accession>A0ABT0QBW8</accession>
<dbReference type="EMBL" id="JAMFLZ010000002">
    <property type="protein sequence ID" value="MCL6294426.1"/>
    <property type="molecule type" value="Genomic_DNA"/>
</dbReference>
<dbReference type="Proteomes" id="UP001165381">
    <property type="component" value="Unassembled WGS sequence"/>
</dbReference>
<reference evidence="4" key="1">
    <citation type="submission" date="2022-05" db="EMBL/GenBank/DDBJ databases">
        <authorList>
            <person name="Park J.-S."/>
        </authorList>
    </citation>
    <scope>NUCLEOTIDE SEQUENCE</scope>
    <source>
        <strain evidence="4">2012CJ34-3</strain>
    </source>
</reference>